<dbReference type="InterPro" id="IPR050336">
    <property type="entry name" value="Chromosome_partition/occlusion"/>
</dbReference>
<organism evidence="6 7">
    <name type="scientific">Kaistia geumhonensis</name>
    <dbReference type="NCBI Taxonomy" id="410839"/>
    <lineage>
        <taxon>Bacteria</taxon>
        <taxon>Pseudomonadati</taxon>
        <taxon>Pseudomonadota</taxon>
        <taxon>Alphaproteobacteria</taxon>
        <taxon>Hyphomicrobiales</taxon>
        <taxon>Kaistiaceae</taxon>
        <taxon>Kaistia</taxon>
    </lineage>
</organism>
<protein>
    <submittedName>
        <fullName evidence="6">ParB family chromosome partitioning protein</fullName>
    </submittedName>
</protein>
<dbReference type="RefSeq" id="WP_266278815.1">
    <property type="nucleotide sequence ID" value="NZ_JAPKNF010000001.1"/>
</dbReference>
<dbReference type="PANTHER" id="PTHR33375:SF1">
    <property type="entry name" value="CHROMOSOME-PARTITIONING PROTEIN PARB-RELATED"/>
    <property type="match status" value="1"/>
</dbReference>
<comment type="similarity">
    <text evidence="1">Belongs to the ParB family.</text>
</comment>
<keyword evidence="3" id="KW-0238">DNA-binding</keyword>
<dbReference type="InterPro" id="IPR041468">
    <property type="entry name" value="HTH_ParB/Spo0J"/>
</dbReference>
<evidence type="ECO:0000313" key="7">
    <source>
        <dbReference type="Proteomes" id="UP001223743"/>
    </source>
</evidence>
<comment type="caution">
    <text evidence="6">The sequence shown here is derived from an EMBL/GenBank/DDBJ whole genome shotgun (WGS) entry which is preliminary data.</text>
</comment>
<name>A0ABU0M7U5_9HYPH</name>
<keyword evidence="2" id="KW-0159">Chromosome partition</keyword>
<evidence type="ECO:0000313" key="6">
    <source>
        <dbReference type="EMBL" id="MDQ0517032.1"/>
    </source>
</evidence>
<evidence type="ECO:0000256" key="1">
    <source>
        <dbReference type="ARBA" id="ARBA00006295"/>
    </source>
</evidence>
<gene>
    <name evidence="6" type="ORF">QO015_002645</name>
</gene>
<dbReference type="Proteomes" id="UP001223743">
    <property type="component" value="Unassembled WGS sequence"/>
</dbReference>
<evidence type="ECO:0000256" key="3">
    <source>
        <dbReference type="ARBA" id="ARBA00023125"/>
    </source>
</evidence>
<dbReference type="PANTHER" id="PTHR33375">
    <property type="entry name" value="CHROMOSOME-PARTITIONING PROTEIN PARB-RELATED"/>
    <property type="match status" value="1"/>
</dbReference>
<feature type="domain" description="ParB-like N-terminal" evidence="5">
    <location>
        <begin position="34"/>
        <end position="126"/>
    </location>
</feature>
<evidence type="ECO:0000256" key="4">
    <source>
        <dbReference type="ARBA" id="ARBA00025472"/>
    </source>
</evidence>
<accession>A0ABU0M7U5</accession>
<dbReference type="Pfam" id="PF23552">
    <property type="entry name" value="ParB_C"/>
    <property type="match status" value="1"/>
</dbReference>
<dbReference type="Gene3D" id="1.10.10.2830">
    <property type="match status" value="1"/>
</dbReference>
<dbReference type="InterPro" id="IPR004437">
    <property type="entry name" value="ParB/RepB/Spo0J"/>
</dbReference>
<dbReference type="Gene3D" id="3.90.1530.30">
    <property type="match status" value="1"/>
</dbReference>
<dbReference type="InterPro" id="IPR036086">
    <property type="entry name" value="ParB/Sulfiredoxin_sf"/>
</dbReference>
<dbReference type="InterPro" id="IPR003115">
    <property type="entry name" value="ParB_N"/>
</dbReference>
<evidence type="ECO:0000259" key="5">
    <source>
        <dbReference type="SMART" id="SM00470"/>
    </source>
</evidence>
<dbReference type="NCBIfam" id="TIGR00180">
    <property type="entry name" value="parB_part"/>
    <property type="match status" value="1"/>
</dbReference>
<sequence length="289" mass="31941">MEDGNRRRLGRGLAALIGDVDTESVVNERSRLSRRVPIAFLRPNPRNPRKAFEESDLADLTASIREKGIVQPILVRSVVGGGEAYEIIAGERRWRAAQRAGLHDVPVLINNVSDQEALELAIIENVQRSDLNALEEALGYQQLIDEFAYSQTALADVIGKSRPHVANTLRLLKLPEKVQAYVREGKLTAGHARALVTVDDPEAVAQRIVEGGLTVREAEAITQTEKAERPSAKPRREKDADTRALEKLLGDSLGLAIRIDHKGDGAGQLSIRYTSLEQLDELCRLLKRE</sequence>
<comment type="function">
    <text evidence="4">Involved in chromosome partition. Localize to both poles of the predivisional cell following completion of DNA replication. Binds to the DNA origin of replication.</text>
</comment>
<dbReference type="CDD" id="cd16393">
    <property type="entry name" value="SPO0J_N"/>
    <property type="match status" value="1"/>
</dbReference>
<evidence type="ECO:0000256" key="2">
    <source>
        <dbReference type="ARBA" id="ARBA00022829"/>
    </source>
</evidence>
<dbReference type="Pfam" id="PF17762">
    <property type="entry name" value="HTH_ParB"/>
    <property type="match status" value="1"/>
</dbReference>
<dbReference type="SUPFAM" id="SSF110849">
    <property type="entry name" value="ParB/Sulfiredoxin"/>
    <property type="match status" value="1"/>
</dbReference>
<dbReference type="SMART" id="SM00470">
    <property type="entry name" value="ParB"/>
    <property type="match status" value="1"/>
</dbReference>
<keyword evidence="7" id="KW-1185">Reference proteome</keyword>
<dbReference type="EMBL" id="JAUSWJ010000001">
    <property type="protein sequence ID" value="MDQ0517032.1"/>
    <property type="molecule type" value="Genomic_DNA"/>
</dbReference>
<dbReference type="Pfam" id="PF02195">
    <property type="entry name" value="ParB_N"/>
    <property type="match status" value="1"/>
</dbReference>
<reference evidence="6 7" key="1">
    <citation type="submission" date="2023-07" db="EMBL/GenBank/DDBJ databases">
        <title>Genomic Encyclopedia of Type Strains, Phase IV (KMG-IV): sequencing the most valuable type-strain genomes for metagenomic binning, comparative biology and taxonomic classification.</title>
        <authorList>
            <person name="Goeker M."/>
        </authorList>
    </citation>
    <scope>NUCLEOTIDE SEQUENCE [LARGE SCALE GENOMIC DNA]</scope>
    <source>
        <strain evidence="6 7">B1-1</strain>
    </source>
</reference>
<proteinExistence type="inferred from homology"/>
<dbReference type="InterPro" id="IPR057240">
    <property type="entry name" value="ParB_dimer_C"/>
</dbReference>